<dbReference type="CDD" id="cd03399">
    <property type="entry name" value="SPFH_flotillin"/>
    <property type="match status" value="1"/>
</dbReference>
<feature type="coiled-coil region" evidence="4">
    <location>
        <begin position="204"/>
        <end position="297"/>
    </location>
</feature>
<name>A0A9D5Q505_9BACT</name>
<gene>
    <name evidence="7" type="ORF">GF339_06920</name>
</gene>
<sequence length="465" mass="51329">MIAFVSTILILSALMIIIQLISKMKIVGGNELGIKSGQKWKAKGFSTVSGGRVFVIPLFNRFAKIDLTPHTIEVVVESAIAAGIVPLDVKATVSFAIASNEAGRSRAVTRILEMTQDKKELRKVASSIIEGHLRDAIASMTPEQVMQDKDALVARMINVCKEDLENIGIEITTMNIADVDDRRLPGVDEPDLYIALLKRIQTANAETQARVAQADAHAAAAEEEENRRADVQVRHYENMYQNLVAETRVKVAEEEQRKAVGKQKALREAEARVVGLKAEIEAEKQRIEMLSQKYEADIITPALAEQERLILEARQDSAKILGKSQAEIDQLKQTLEILEKSGESGIQTYIIENFQRLIDPFAETLSFFPVDQVSVFTGVEGDHKPISAIHPNAIAEEKNKLIAGALMQALARKTRKPKKKPSQTEAPEDTADTSTPPSGIFQDLSIDLSDLEDVGEGESEDYYDE</sequence>
<evidence type="ECO:0000256" key="3">
    <source>
        <dbReference type="ARBA" id="ARBA00023136"/>
    </source>
</evidence>
<dbReference type="EMBL" id="WJJP01000213">
    <property type="protein sequence ID" value="MBD3324299.1"/>
    <property type="molecule type" value="Genomic_DNA"/>
</dbReference>
<dbReference type="Proteomes" id="UP000649604">
    <property type="component" value="Unassembled WGS sequence"/>
</dbReference>
<feature type="domain" description="Band 7" evidence="6">
    <location>
        <begin position="26"/>
        <end position="218"/>
    </location>
</feature>
<dbReference type="PANTHER" id="PTHR13806:SF46">
    <property type="entry name" value="FLOTILLIN-1-RELATED"/>
    <property type="match status" value="1"/>
</dbReference>
<feature type="compositionally biased region" description="Basic residues" evidence="5">
    <location>
        <begin position="412"/>
        <end position="421"/>
    </location>
</feature>
<comment type="caution">
    <text evidence="7">The sequence shown here is derived from an EMBL/GenBank/DDBJ whole genome shotgun (WGS) entry which is preliminary data.</text>
</comment>
<feature type="region of interest" description="Disordered" evidence="5">
    <location>
        <begin position="412"/>
        <end position="465"/>
    </location>
</feature>
<evidence type="ECO:0000256" key="5">
    <source>
        <dbReference type="SAM" id="MobiDB-lite"/>
    </source>
</evidence>
<dbReference type="GO" id="GO:0072659">
    <property type="term" value="P:protein localization to plasma membrane"/>
    <property type="evidence" value="ECO:0007669"/>
    <property type="project" value="TreeGrafter"/>
</dbReference>
<evidence type="ECO:0000256" key="4">
    <source>
        <dbReference type="SAM" id="Coils"/>
    </source>
</evidence>
<dbReference type="AlphaFoldDB" id="A0A9D5Q505"/>
<comment type="subcellular location">
    <subcellularLocation>
        <location evidence="1">Membrane</location>
    </subcellularLocation>
</comment>
<evidence type="ECO:0000313" key="7">
    <source>
        <dbReference type="EMBL" id="MBD3324299.1"/>
    </source>
</evidence>
<reference evidence="7" key="1">
    <citation type="submission" date="2019-11" db="EMBL/GenBank/DDBJ databases">
        <title>Microbial mats filling the niche in hypersaline microbial mats.</title>
        <authorList>
            <person name="Wong H.L."/>
            <person name="Macleod F.I."/>
            <person name="White R.A. III"/>
            <person name="Burns B.P."/>
        </authorList>
    </citation>
    <scope>NUCLEOTIDE SEQUENCE</scope>
    <source>
        <strain evidence="7">Rbin_158</strain>
    </source>
</reference>
<dbReference type="GO" id="GO:0002020">
    <property type="term" value="F:protease binding"/>
    <property type="evidence" value="ECO:0007669"/>
    <property type="project" value="TreeGrafter"/>
</dbReference>
<dbReference type="InterPro" id="IPR036013">
    <property type="entry name" value="Band_7/SPFH_dom_sf"/>
</dbReference>
<accession>A0A9D5Q505</accession>
<protein>
    <recommendedName>
        <fullName evidence="6">Band 7 domain-containing protein</fullName>
    </recommendedName>
</protein>
<evidence type="ECO:0000259" key="6">
    <source>
        <dbReference type="Pfam" id="PF01145"/>
    </source>
</evidence>
<comment type="similarity">
    <text evidence="2">Belongs to the band 7/mec-2 family. Flotillin subfamily.</text>
</comment>
<dbReference type="InterPro" id="IPR001107">
    <property type="entry name" value="Band_7"/>
</dbReference>
<feature type="compositionally biased region" description="Acidic residues" evidence="5">
    <location>
        <begin position="449"/>
        <end position="465"/>
    </location>
</feature>
<evidence type="ECO:0000256" key="2">
    <source>
        <dbReference type="ARBA" id="ARBA00007161"/>
    </source>
</evidence>
<dbReference type="Pfam" id="PF01145">
    <property type="entry name" value="Band_7"/>
    <property type="match status" value="1"/>
</dbReference>
<dbReference type="PANTHER" id="PTHR13806">
    <property type="entry name" value="FLOTILLIN-RELATED"/>
    <property type="match status" value="1"/>
</dbReference>
<dbReference type="InterPro" id="IPR027705">
    <property type="entry name" value="Flotillin_fam"/>
</dbReference>
<proteinExistence type="inferred from homology"/>
<dbReference type="Gene3D" id="3.30.479.30">
    <property type="entry name" value="Band 7 domain"/>
    <property type="match status" value="1"/>
</dbReference>
<dbReference type="GO" id="GO:0005886">
    <property type="term" value="C:plasma membrane"/>
    <property type="evidence" value="ECO:0007669"/>
    <property type="project" value="TreeGrafter"/>
</dbReference>
<keyword evidence="3" id="KW-0472">Membrane</keyword>
<evidence type="ECO:0000313" key="8">
    <source>
        <dbReference type="Proteomes" id="UP000649604"/>
    </source>
</evidence>
<dbReference type="SUPFAM" id="SSF117892">
    <property type="entry name" value="Band 7/SPFH domain"/>
    <property type="match status" value="1"/>
</dbReference>
<evidence type="ECO:0000256" key="1">
    <source>
        <dbReference type="ARBA" id="ARBA00004370"/>
    </source>
</evidence>
<keyword evidence="4" id="KW-0175">Coiled coil</keyword>
<organism evidence="7 8">
    <name type="scientific">candidate division KSB3 bacterium</name>
    <dbReference type="NCBI Taxonomy" id="2044937"/>
    <lineage>
        <taxon>Bacteria</taxon>
        <taxon>candidate division KSB3</taxon>
    </lineage>
</organism>